<organism evidence="2 3">
    <name type="scientific">Gillisia hiemivivida</name>
    <dbReference type="NCBI Taxonomy" id="291190"/>
    <lineage>
        <taxon>Bacteria</taxon>
        <taxon>Pseudomonadati</taxon>
        <taxon>Bacteroidota</taxon>
        <taxon>Flavobacteriia</taxon>
        <taxon>Flavobacteriales</taxon>
        <taxon>Flavobacteriaceae</taxon>
        <taxon>Gillisia</taxon>
    </lineage>
</organism>
<dbReference type="AlphaFoldDB" id="A0A5C6ZPL7"/>
<proteinExistence type="predicted"/>
<feature type="transmembrane region" description="Helical" evidence="1">
    <location>
        <begin position="180"/>
        <end position="201"/>
    </location>
</feature>
<dbReference type="InterPro" id="IPR009339">
    <property type="entry name" value="DUF998"/>
</dbReference>
<gene>
    <name evidence="2" type="ORF">ES724_14655</name>
</gene>
<keyword evidence="1" id="KW-0472">Membrane</keyword>
<feature type="transmembrane region" description="Helical" evidence="1">
    <location>
        <begin position="14"/>
        <end position="40"/>
    </location>
</feature>
<keyword evidence="1" id="KW-0812">Transmembrane</keyword>
<keyword evidence="3" id="KW-1185">Reference proteome</keyword>
<accession>A0A5C6ZPL7</accession>
<dbReference type="Proteomes" id="UP000321367">
    <property type="component" value="Unassembled WGS sequence"/>
</dbReference>
<dbReference type="RefSeq" id="WP_146934253.1">
    <property type="nucleotide sequence ID" value="NZ_CBCSHZ010000028.1"/>
</dbReference>
<feature type="transmembrane region" description="Helical" evidence="1">
    <location>
        <begin position="129"/>
        <end position="148"/>
    </location>
</feature>
<evidence type="ECO:0000313" key="3">
    <source>
        <dbReference type="Proteomes" id="UP000321367"/>
    </source>
</evidence>
<reference evidence="2 3" key="1">
    <citation type="submission" date="2019-08" db="EMBL/GenBank/DDBJ databases">
        <title>Genome sequence of Gillisia hiemivivida IC154 (type strain).</title>
        <authorList>
            <person name="Bowman J.P."/>
        </authorList>
    </citation>
    <scope>NUCLEOTIDE SEQUENCE [LARGE SCALE GENOMIC DNA]</scope>
    <source>
        <strain evidence="2 3">IC154</strain>
    </source>
</reference>
<protein>
    <submittedName>
        <fullName evidence="2">DUF998 domain-containing protein</fullName>
    </submittedName>
</protein>
<feature type="transmembrane region" description="Helical" evidence="1">
    <location>
        <begin position="91"/>
        <end position="109"/>
    </location>
</feature>
<feature type="transmembrane region" description="Helical" evidence="1">
    <location>
        <begin position="155"/>
        <end position="174"/>
    </location>
</feature>
<feature type="transmembrane region" description="Helical" evidence="1">
    <location>
        <begin position="65"/>
        <end position="84"/>
    </location>
</feature>
<name>A0A5C6ZPL7_9FLAO</name>
<evidence type="ECO:0000313" key="2">
    <source>
        <dbReference type="EMBL" id="TXD92148.1"/>
    </source>
</evidence>
<keyword evidence="1" id="KW-1133">Transmembrane helix</keyword>
<evidence type="ECO:0000256" key="1">
    <source>
        <dbReference type="SAM" id="Phobius"/>
    </source>
</evidence>
<dbReference type="EMBL" id="VORY01000025">
    <property type="protein sequence ID" value="TXD92148.1"/>
    <property type="molecule type" value="Genomic_DNA"/>
</dbReference>
<dbReference type="Pfam" id="PF06197">
    <property type="entry name" value="DUF998"/>
    <property type="match status" value="1"/>
</dbReference>
<comment type="caution">
    <text evidence="2">The sequence shown here is derived from an EMBL/GenBank/DDBJ whole genome shotgun (WGS) entry which is preliminary data.</text>
</comment>
<dbReference type="OrthoDB" id="581705at2"/>
<sequence length="208" mass="23230">MTLLYLSKKLQKSIIYKVCGVVGIIGCIAVIASDIIGIAVHEKHDPISDTISMLAIGKYGWIQDWGLDILALGYFALAIGLYTWKRKDAKWLISLIILVLISIVLVFIAEHNQYAGRPGHNIHRKLVYALAGLFLILNFLISSDLKLLAPFLKKFSLWIAALWLISAPLLPLIPDSWDGAYERLVCTLLVVWPVVVSYHLFKLSSSES</sequence>